<dbReference type="InterPro" id="IPR037143">
    <property type="entry name" value="4-PPantetheinyl_Trfase_dom_sf"/>
</dbReference>
<dbReference type="EMBL" id="AQHV01000028">
    <property type="protein sequence ID" value="KKB45525.1"/>
    <property type="molecule type" value="Genomic_DNA"/>
</dbReference>
<organism evidence="4 5">
    <name type="scientific">Parabacteroides goldsteinii DSM 19448 = WAL 12034</name>
    <dbReference type="NCBI Taxonomy" id="927665"/>
    <lineage>
        <taxon>Bacteria</taxon>
        <taxon>Pseudomonadati</taxon>
        <taxon>Bacteroidota</taxon>
        <taxon>Bacteroidia</taxon>
        <taxon>Bacteroidales</taxon>
        <taxon>Tannerellaceae</taxon>
        <taxon>Parabacteroides</taxon>
    </lineage>
</organism>
<dbReference type="Pfam" id="PF01648">
    <property type="entry name" value="ACPS"/>
    <property type="match status" value="1"/>
</dbReference>
<dbReference type="Gene3D" id="3.90.470.20">
    <property type="entry name" value="4'-phosphopantetheinyl transferase domain"/>
    <property type="match status" value="1"/>
</dbReference>
<evidence type="ECO:0000313" key="5">
    <source>
        <dbReference type="Proteomes" id="UP000033047"/>
    </source>
</evidence>
<dbReference type="InterPro" id="IPR041354">
    <property type="entry name" value="4PPT_N"/>
</dbReference>
<evidence type="ECO:0000259" key="3">
    <source>
        <dbReference type="Pfam" id="PF17837"/>
    </source>
</evidence>
<dbReference type="SUPFAM" id="SSF56214">
    <property type="entry name" value="4'-phosphopantetheinyl transferase"/>
    <property type="match status" value="2"/>
</dbReference>
<proteinExistence type="predicted"/>
<dbReference type="InterPro" id="IPR008278">
    <property type="entry name" value="4-PPantetheinyl_Trfase_dom"/>
</dbReference>
<evidence type="ECO:0008006" key="6">
    <source>
        <dbReference type="Google" id="ProtNLM"/>
    </source>
</evidence>
<feature type="domain" description="4'-phosphopantetheinyl transferase" evidence="2">
    <location>
        <begin position="104"/>
        <end position="157"/>
    </location>
</feature>
<sequence length="214" mass="24747">MPVLFKYTEPLLGVWKIEESSEELLSMLEQSSEYLPFLQQIKTEKRRQEWLASRVLLKELAGEELLIAYHDDGAPYLPDSSLSLSISHTNGYAAVLLQEQGAAGIDIEYRSDRVLKIRSRFMSPEENASVGPDYETEHLLVHWCAKEALFKMIRQQDVDFIEHLHVEPFTYTGFGELWAFETRTPERKSYVLSYKVFPEFVLVYSIPSCFGNPE</sequence>
<dbReference type="RefSeq" id="WP_046147779.1">
    <property type="nucleotide sequence ID" value="NZ_KQ033914.1"/>
</dbReference>
<dbReference type="AlphaFoldDB" id="A0A0F5IJN3"/>
<feature type="domain" description="4'-phosphopantetheinyl transferase N-terminal" evidence="3">
    <location>
        <begin position="43"/>
        <end position="97"/>
    </location>
</feature>
<dbReference type="GO" id="GO:0000287">
    <property type="term" value="F:magnesium ion binding"/>
    <property type="evidence" value="ECO:0007669"/>
    <property type="project" value="InterPro"/>
</dbReference>
<protein>
    <recommendedName>
        <fullName evidence="6">4'-phosphopantetheinyl transferase domain-containing protein</fullName>
    </recommendedName>
</protein>
<reference evidence="4 5" key="1">
    <citation type="submission" date="2013-04" db="EMBL/GenBank/DDBJ databases">
        <title>The Genome Sequence of Parabacteroides goldsteinii DSM 19448.</title>
        <authorList>
            <consortium name="The Broad Institute Genomics Platform"/>
            <person name="Earl A."/>
            <person name="Ward D."/>
            <person name="Feldgarden M."/>
            <person name="Gevers D."/>
            <person name="Martens E."/>
            <person name="Sakamoto M."/>
            <person name="Benno Y."/>
            <person name="Song Y."/>
            <person name="Liu C."/>
            <person name="Lee J."/>
            <person name="Bolanos M."/>
            <person name="Vaisanen M.L."/>
            <person name="Finegold S.M."/>
            <person name="Walker B."/>
            <person name="Young S."/>
            <person name="Zeng Q."/>
            <person name="Gargeya S."/>
            <person name="Fitzgerald M."/>
            <person name="Haas B."/>
            <person name="Abouelleil A."/>
            <person name="Allen A.W."/>
            <person name="Alvarado L."/>
            <person name="Arachchi H.M."/>
            <person name="Berlin A.M."/>
            <person name="Chapman S.B."/>
            <person name="Gainer-Dewar J."/>
            <person name="Goldberg J."/>
            <person name="Griggs A."/>
            <person name="Gujja S."/>
            <person name="Hansen M."/>
            <person name="Howarth C."/>
            <person name="Imamovic A."/>
            <person name="Ireland A."/>
            <person name="Larimer J."/>
            <person name="McCowan C."/>
            <person name="Murphy C."/>
            <person name="Pearson M."/>
            <person name="Poon T.W."/>
            <person name="Priest M."/>
            <person name="Roberts A."/>
            <person name="Saif S."/>
            <person name="Shea T."/>
            <person name="Sisk P."/>
            <person name="Sykes S."/>
            <person name="Wortman J."/>
            <person name="Nusbaum C."/>
            <person name="Birren B."/>
        </authorList>
    </citation>
    <scope>NUCLEOTIDE SEQUENCE [LARGE SCALE GENOMIC DNA]</scope>
    <source>
        <strain evidence="4 5">DSM 19448</strain>
    </source>
</reference>
<dbReference type="HOGENOM" id="CLU_104083_3_0_10"/>
<evidence type="ECO:0000259" key="2">
    <source>
        <dbReference type="Pfam" id="PF01648"/>
    </source>
</evidence>
<dbReference type="GO" id="GO:0008897">
    <property type="term" value="F:holo-[acyl-carrier-protein] synthase activity"/>
    <property type="evidence" value="ECO:0007669"/>
    <property type="project" value="InterPro"/>
</dbReference>
<name>A0A0F5IJN3_9BACT</name>
<comment type="caution">
    <text evidence="4">The sequence shown here is derived from an EMBL/GenBank/DDBJ whole genome shotgun (WGS) entry which is preliminary data.</text>
</comment>
<dbReference type="Pfam" id="PF17837">
    <property type="entry name" value="4PPT_N"/>
    <property type="match status" value="1"/>
</dbReference>
<dbReference type="PATRIC" id="fig|927665.4.peg.4933"/>
<dbReference type="STRING" id="927665.HMPREF1535_04809"/>
<gene>
    <name evidence="4" type="ORF">HMPREF1535_04809</name>
</gene>
<evidence type="ECO:0000256" key="1">
    <source>
        <dbReference type="ARBA" id="ARBA00022679"/>
    </source>
</evidence>
<evidence type="ECO:0000313" key="4">
    <source>
        <dbReference type="EMBL" id="KKB45525.1"/>
    </source>
</evidence>
<keyword evidence="1" id="KW-0808">Transferase</keyword>
<dbReference type="Proteomes" id="UP000033047">
    <property type="component" value="Unassembled WGS sequence"/>
</dbReference>
<accession>A0A0F5IJN3</accession>